<evidence type="ECO:0000313" key="3">
    <source>
        <dbReference type="Proteomes" id="UP001266357"/>
    </source>
</evidence>
<keyword evidence="3" id="KW-1185">Reference proteome</keyword>
<dbReference type="Gene3D" id="3.40.50.2020">
    <property type="match status" value="1"/>
</dbReference>
<dbReference type="InterPro" id="IPR029057">
    <property type="entry name" value="PRTase-like"/>
</dbReference>
<evidence type="ECO:0000313" key="2">
    <source>
        <dbReference type="EMBL" id="MDT0604109.1"/>
    </source>
</evidence>
<dbReference type="EMBL" id="JAVRIF010000005">
    <property type="protein sequence ID" value="MDT0604109.1"/>
    <property type="molecule type" value="Genomic_DNA"/>
</dbReference>
<dbReference type="InterPro" id="IPR000836">
    <property type="entry name" value="PRTase_dom"/>
</dbReference>
<dbReference type="PANTHER" id="PTHR47505:SF1">
    <property type="entry name" value="DNA UTILIZATION PROTEIN YHGH"/>
    <property type="match status" value="1"/>
</dbReference>
<protein>
    <submittedName>
        <fullName evidence="2">ComF family protein</fullName>
    </submittedName>
</protein>
<dbReference type="Proteomes" id="UP001266357">
    <property type="component" value="Unassembled WGS sequence"/>
</dbReference>
<dbReference type="SUPFAM" id="SSF53271">
    <property type="entry name" value="PRTase-like"/>
    <property type="match status" value="1"/>
</dbReference>
<gene>
    <name evidence="2" type="ORF">RM573_10945</name>
</gene>
<accession>A0ABU3A2B9</accession>
<reference evidence="2 3" key="1">
    <citation type="submission" date="2023-09" db="EMBL/GenBank/DDBJ databases">
        <authorList>
            <person name="Rey-Velasco X."/>
        </authorList>
    </citation>
    <scope>NUCLEOTIDE SEQUENCE [LARGE SCALE GENOMIC DNA]</scope>
    <source>
        <strain evidence="2 3">W431</strain>
    </source>
</reference>
<dbReference type="PANTHER" id="PTHR47505">
    <property type="entry name" value="DNA UTILIZATION PROTEIN YHGH"/>
    <property type="match status" value="1"/>
</dbReference>
<sequence length="248" mass="28858">MELDNKIVGQLFTHLHRYFAECLTLTRQTMSECELCKSAHVIHPLLCQYCYDDLPLFSYQHFGFNLLNWPAIDKLFPQRSFEQLLCLAPYIAPFDQWLIDFKYQKRFELADLLGYLLAELWQKQVNKQQDVAILSVPIHLKKWQQRGFNQAHLIARAFNRRTKIPYLRQALRRTTYSKSQVGQSGKLRRKLLKNAFALSEEVDTLPSHIILLDDVITTGSTVNTLCKLLKLKGVKHITVLTVALTLPK</sequence>
<comment type="similarity">
    <text evidence="1">Belongs to the ComF/GntX family.</text>
</comment>
<dbReference type="InterPro" id="IPR051910">
    <property type="entry name" value="ComF/GntX_DNA_util-trans"/>
</dbReference>
<dbReference type="RefSeq" id="WP_311581598.1">
    <property type="nucleotide sequence ID" value="NZ_JAVRIF010000005.1"/>
</dbReference>
<organism evidence="2 3">
    <name type="scientific">Thalassotalea castellviae</name>
    <dbReference type="NCBI Taxonomy" id="3075612"/>
    <lineage>
        <taxon>Bacteria</taxon>
        <taxon>Pseudomonadati</taxon>
        <taxon>Pseudomonadota</taxon>
        <taxon>Gammaproteobacteria</taxon>
        <taxon>Alteromonadales</taxon>
        <taxon>Colwelliaceae</taxon>
        <taxon>Thalassotalea</taxon>
    </lineage>
</organism>
<name>A0ABU3A2B9_9GAMM</name>
<comment type="caution">
    <text evidence="2">The sequence shown here is derived from an EMBL/GenBank/DDBJ whole genome shotgun (WGS) entry which is preliminary data.</text>
</comment>
<proteinExistence type="inferred from homology"/>
<evidence type="ECO:0000256" key="1">
    <source>
        <dbReference type="ARBA" id="ARBA00008007"/>
    </source>
</evidence>
<dbReference type="CDD" id="cd06223">
    <property type="entry name" value="PRTases_typeI"/>
    <property type="match status" value="1"/>
</dbReference>